<comment type="similarity">
    <text evidence="7">Belongs to the binding-protein-dependent transport system permease family.</text>
</comment>
<keyword evidence="6 7" id="KW-0472">Membrane</keyword>
<evidence type="ECO:0000313" key="9">
    <source>
        <dbReference type="EMBL" id="RDB81596.1"/>
    </source>
</evidence>
<evidence type="ECO:0000313" key="14">
    <source>
        <dbReference type="Proteomes" id="UP000312594"/>
    </source>
</evidence>
<evidence type="ECO:0000313" key="11">
    <source>
        <dbReference type="EMBL" id="TNU88635.1"/>
    </source>
</evidence>
<dbReference type="Gene3D" id="1.10.3720.10">
    <property type="entry name" value="MetI-like"/>
    <property type="match status" value="1"/>
</dbReference>
<dbReference type="PANTHER" id="PTHR43386:SF25">
    <property type="entry name" value="PEPTIDE ABC TRANSPORTER PERMEASE PROTEIN"/>
    <property type="match status" value="1"/>
</dbReference>
<dbReference type="EMBL" id="PPTX01000002">
    <property type="protein sequence ID" value="RDB81596.1"/>
    <property type="molecule type" value="Genomic_DNA"/>
</dbReference>
<dbReference type="InterPro" id="IPR000515">
    <property type="entry name" value="MetI-like"/>
</dbReference>
<organism evidence="9 12">
    <name type="scientific">Eggerthella lenta</name>
    <name type="common">Eubacterium lentum</name>
    <dbReference type="NCBI Taxonomy" id="84112"/>
    <lineage>
        <taxon>Bacteria</taxon>
        <taxon>Bacillati</taxon>
        <taxon>Actinomycetota</taxon>
        <taxon>Coriobacteriia</taxon>
        <taxon>Eggerthellales</taxon>
        <taxon>Eggerthellaceae</taxon>
        <taxon>Eggerthella</taxon>
    </lineage>
</organism>
<evidence type="ECO:0000313" key="13">
    <source>
        <dbReference type="Proteomes" id="UP000253915"/>
    </source>
</evidence>
<dbReference type="GeneID" id="62676729"/>
<feature type="transmembrane region" description="Helical" evidence="7">
    <location>
        <begin position="111"/>
        <end position="130"/>
    </location>
</feature>
<dbReference type="CDD" id="cd06261">
    <property type="entry name" value="TM_PBP2"/>
    <property type="match status" value="1"/>
</dbReference>
<evidence type="ECO:0000256" key="7">
    <source>
        <dbReference type="RuleBase" id="RU363032"/>
    </source>
</evidence>
<reference evidence="12 13" key="2">
    <citation type="journal article" date="2018" name="Elife">
        <title>Discovery and characterization of a prevalent human gut bacterial enzyme sufficient for the inactivation of a family of plant toxins.</title>
        <authorList>
            <person name="Koppel N."/>
            <person name="Bisanz J.E."/>
            <person name="Pandelia M.E."/>
            <person name="Turnbaugh P.J."/>
            <person name="Balskus E.P."/>
        </authorList>
    </citation>
    <scope>NUCLEOTIDE SEQUENCE [LARGE SCALE GENOMIC DNA]</scope>
    <source>
        <strain evidence="10 13">16A</strain>
        <strain evidence="9 12">MR1 #12</strain>
    </source>
</reference>
<dbReference type="GO" id="GO:0055085">
    <property type="term" value="P:transmembrane transport"/>
    <property type="evidence" value="ECO:0007669"/>
    <property type="project" value="InterPro"/>
</dbReference>
<dbReference type="AlphaFoldDB" id="A0A369MXT5"/>
<evidence type="ECO:0000256" key="3">
    <source>
        <dbReference type="ARBA" id="ARBA00022475"/>
    </source>
</evidence>
<dbReference type="Proteomes" id="UP000312594">
    <property type="component" value="Unassembled WGS sequence"/>
</dbReference>
<dbReference type="EMBL" id="PPUQ01000017">
    <property type="protein sequence ID" value="RDC36289.1"/>
    <property type="molecule type" value="Genomic_DNA"/>
</dbReference>
<dbReference type="InterPro" id="IPR035906">
    <property type="entry name" value="MetI-like_sf"/>
</dbReference>
<feature type="transmembrane region" description="Helical" evidence="7">
    <location>
        <begin position="202"/>
        <end position="222"/>
    </location>
</feature>
<evidence type="ECO:0000259" key="8">
    <source>
        <dbReference type="PROSITE" id="PS50928"/>
    </source>
</evidence>
<sequence length="271" mass="27801">MRSKRSISEKLLSWPDLVLLVFFIAFLALALAGSLSPADGTSTVGAAFMPPSAEHPLGTDGLGRDVLARLMHGGAHLIAVAAVSTAVAAAVGVALGFAVSAKGRFADVLSYLLDLLLVIPSILVVMVLVFGLGSGVGTMIVVTTAVSAPYIARYTRSLVRPVAASPYVTAARLSGDSAAKTAVREVLPNLAVPLATTVGMRFINSVYLVATAAFLGFDPLGTGSDWGTMIQTGVTGISLNPWAALAPTIAIACITISGNLLLDRIGKRSNL</sequence>
<evidence type="ECO:0000313" key="10">
    <source>
        <dbReference type="EMBL" id="RDC36289.1"/>
    </source>
</evidence>
<comment type="caution">
    <text evidence="9">The sequence shown here is derived from an EMBL/GenBank/DDBJ whole genome shotgun (WGS) entry which is preliminary data.</text>
</comment>
<feature type="domain" description="ABC transmembrane type-1" evidence="8">
    <location>
        <begin position="74"/>
        <end position="262"/>
    </location>
</feature>
<dbReference type="PROSITE" id="PS50928">
    <property type="entry name" value="ABC_TM1"/>
    <property type="match status" value="1"/>
</dbReference>
<dbReference type="RefSeq" id="WP_009305517.1">
    <property type="nucleotide sequence ID" value="NZ_CABMOO010000016.1"/>
</dbReference>
<evidence type="ECO:0000256" key="1">
    <source>
        <dbReference type="ARBA" id="ARBA00004651"/>
    </source>
</evidence>
<gene>
    <name evidence="10" type="ORF">C1853_11645</name>
    <name evidence="9" type="ORF">C1872_02680</name>
    <name evidence="11" type="ORF">FIC87_14040</name>
</gene>
<keyword evidence="2 7" id="KW-0813">Transport</keyword>
<dbReference type="SUPFAM" id="SSF161098">
    <property type="entry name" value="MetI-like"/>
    <property type="match status" value="1"/>
</dbReference>
<comment type="subcellular location">
    <subcellularLocation>
        <location evidence="1 7">Cell membrane</location>
        <topology evidence="1 7">Multi-pass membrane protein</topology>
    </subcellularLocation>
</comment>
<feature type="transmembrane region" description="Helical" evidence="7">
    <location>
        <begin position="77"/>
        <end position="99"/>
    </location>
</feature>
<keyword evidence="5 7" id="KW-1133">Transmembrane helix</keyword>
<keyword evidence="4 7" id="KW-0812">Transmembrane</keyword>
<name>A0A369MXT5_EGGLN</name>
<dbReference type="GO" id="GO:0005886">
    <property type="term" value="C:plasma membrane"/>
    <property type="evidence" value="ECO:0007669"/>
    <property type="project" value="UniProtKB-SubCell"/>
</dbReference>
<dbReference type="Pfam" id="PF00528">
    <property type="entry name" value="BPD_transp_1"/>
    <property type="match status" value="1"/>
</dbReference>
<evidence type="ECO:0000256" key="5">
    <source>
        <dbReference type="ARBA" id="ARBA00022989"/>
    </source>
</evidence>
<feature type="transmembrane region" description="Helical" evidence="7">
    <location>
        <begin position="242"/>
        <end position="262"/>
    </location>
</feature>
<dbReference type="Proteomes" id="UP000253752">
    <property type="component" value="Unassembled WGS sequence"/>
</dbReference>
<reference evidence="11 14" key="1">
    <citation type="journal article" date="2005" name="Appl. Environ. Microbiol.">
        <title>Intestinal bacterial communities that produce active estrogen-like compounds enterodiol and enterolactone in humans.</title>
        <authorList>
            <person name="Clavel T."/>
            <person name="Henderson G."/>
            <person name="Alpert C.A."/>
            <person name="Philippe C."/>
            <person name="Rigottier-Gois L."/>
            <person name="Dore J."/>
            <person name="Blaut M."/>
        </authorList>
    </citation>
    <scope>NUCLEOTIDE SEQUENCE [LARGE SCALE GENOMIC DNA]</scope>
    <source>
        <strain evidence="11 14">SECO-MT75m2</strain>
    </source>
</reference>
<keyword evidence="3" id="KW-1003">Cell membrane</keyword>
<dbReference type="EMBL" id="VEVP01000050">
    <property type="protein sequence ID" value="TNU88635.1"/>
    <property type="molecule type" value="Genomic_DNA"/>
</dbReference>
<dbReference type="PANTHER" id="PTHR43386">
    <property type="entry name" value="OLIGOPEPTIDE TRANSPORT SYSTEM PERMEASE PROTEIN APPC"/>
    <property type="match status" value="1"/>
</dbReference>
<dbReference type="InterPro" id="IPR050366">
    <property type="entry name" value="BP-dependent_transpt_permease"/>
</dbReference>
<reference evidence="11" key="3">
    <citation type="submission" date="2019-06" db="EMBL/GenBank/DDBJ databases">
        <authorList>
            <person name="Bisanz J.E."/>
            <person name="Turnbaugh P.J."/>
        </authorList>
    </citation>
    <scope>NUCLEOTIDE SEQUENCE</scope>
    <source>
        <strain evidence="11">SECO-MT75m2</strain>
    </source>
</reference>
<proteinExistence type="inferred from homology"/>
<feature type="transmembrane region" description="Helical" evidence="7">
    <location>
        <begin position="136"/>
        <end position="152"/>
    </location>
</feature>
<accession>A0A369MXT5</accession>
<dbReference type="Proteomes" id="UP000253915">
    <property type="component" value="Unassembled WGS sequence"/>
</dbReference>
<evidence type="ECO:0000256" key="4">
    <source>
        <dbReference type="ARBA" id="ARBA00022692"/>
    </source>
</evidence>
<protein>
    <submittedName>
        <fullName evidence="9">ABC transporter permease</fullName>
    </submittedName>
</protein>
<evidence type="ECO:0000256" key="2">
    <source>
        <dbReference type="ARBA" id="ARBA00022448"/>
    </source>
</evidence>
<evidence type="ECO:0000313" key="12">
    <source>
        <dbReference type="Proteomes" id="UP000253752"/>
    </source>
</evidence>
<evidence type="ECO:0000256" key="6">
    <source>
        <dbReference type="ARBA" id="ARBA00023136"/>
    </source>
</evidence>